<sequence length="536" mass="59692">MSTRYSIDSAYASKMDDTDTVNSRGAHVRKARGWTDGVQTRSGTASASTSPSPSGSTTDIDLDLDSLFKRLDKYTAEMEEVEARLKRNRSASDDSAQLNIKRFSFEIDQPPSDDGIANNPEILPRPESPQADGHCHGRFEGRRGTHEKQKDEELLSDWAEDVDEPFLIIQSNARSYPEGLLATRTDKDQRSGDKEKVVVPHRVVERESDLYIPIQTNTPARAECLPKEVVTKSPKTPCSTTLTTTSPYAEDRPTCPGFQKGATRTVQDQNGFVRPQDHGSSSTPNELLCSDMGEPCRETPVEYTFPPRTSSKTFSNGDKVERPVESPPKPFQRRTTADHRQSVRHAGFWSAPPLLLLEQDPIPSLPSLSLSSSSEPADTSRPLTPLTLCSPREDQIRRELETFALHEGAETLDLKYKRQRPSRLDLVSSDEDLLDVDDEDVSTTHEAGKKDRGTSEPGRPRPRRSKSIMSIFQRRSPIEKVIDLYLDDDPDEKPNRPQSIWTTISRRGSPTTANMPQSPRVPPLPASSPGFPTNMG</sequence>
<reference evidence="3 4" key="1">
    <citation type="submission" date="2023-08" db="EMBL/GenBank/DDBJ databases">
        <title>Black Yeasts Isolated from many extreme environments.</title>
        <authorList>
            <person name="Coleine C."/>
            <person name="Stajich J.E."/>
            <person name="Selbmann L."/>
        </authorList>
    </citation>
    <scope>NUCLEOTIDE SEQUENCE [LARGE SCALE GENOMIC DNA]</scope>
    <source>
        <strain evidence="3 4">CCFEE 5792</strain>
    </source>
</reference>
<feature type="region of interest" description="Disordered" evidence="2">
    <location>
        <begin position="367"/>
        <end position="392"/>
    </location>
</feature>
<feature type="coiled-coil region" evidence="1">
    <location>
        <begin position="64"/>
        <end position="91"/>
    </location>
</feature>
<keyword evidence="1" id="KW-0175">Coiled coil</keyword>
<feature type="region of interest" description="Disordered" evidence="2">
    <location>
        <begin position="230"/>
        <end position="254"/>
    </location>
</feature>
<dbReference type="Proteomes" id="UP001358417">
    <property type="component" value="Unassembled WGS sequence"/>
</dbReference>
<dbReference type="EMBL" id="JAVRRD010000005">
    <property type="protein sequence ID" value="KAK5058931.1"/>
    <property type="molecule type" value="Genomic_DNA"/>
</dbReference>
<feature type="compositionally biased region" description="Low complexity" evidence="2">
    <location>
        <begin position="231"/>
        <end position="247"/>
    </location>
</feature>
<gene>
    <name evidence="3" type="ORF">LTR84_011195</name>
</gene>
<dbReference type="GeneID" id="89979349"/>
<feature type="region of interest" description="Disordered" evidence="2">
    <location>
        <begin position="435"/>
        <end position="467"/>
    </location>
</feature>
<feature type="compositionally biased region" description="Polar residues" evidence="2">
    <location>
        <begin position="496"/>
        <end position="517"/>
    </location>
</feature>
<feature type="compositionally biased region" description="Low complexity" evidence="2">
    <location>
        <begin position="42"/>
        <end position="59"/>
    </location>
</feature>
<organism evidence="3 4">
    <name type="scientific">Exophiala bonariae</name>
    <dbReference type="NCBI Taxonomy" id="1690606"/>
    <lineage>
        <taxon>Eukaryota</taxon>
        <taxon>Fungi</taxon>
        <taxon>Dikarya</taxon>
        <taxon>Ascomycota</taxon>
        <taxon>Pezizomycotina</taxon>
        <taxon>Eurotiomycetes</taxon>
        <taxon>Chaetothyriomycetidae</taxon>
        <taxon>Chaetothyriales</taxon>
        <taxon>Herpotrichiellaceae</taxon>
        <taxon>Exophiala</taxon>
    </lineage>
</organism>
<accession>A0AAV9NMA0</accession>
<protein>
    <submittedName>
        <fullName evidence="3">Uncharacterized protein</fullName>
    </submittedName>
</protein>
<name>A0AAV9NMA0_9EURO</name>
<evidence type="ECO:0000313" key="3">
    <source>
        <dbReference type="EMBL" id="KAK5058931.1"/>
    </source>
</evidence>
<dbReference type="RefSeq" id="XP_064709454.1">
    <property type="nucleotide sequence ID" value="XM_064854728.1"/>
</dbReference>
<comment type="caution">
    <text evidence="3">The sequence shown here is derived from an EMBL/GenBank/DDBJ whole genome shotgun (WGS) entry which is preliminary data.</text>
</comment>
<keyword evidence="4" id="KW-1185">Reference proteome</keyword>
<evidence type="ECO:0000313" key="4">
    <source>
        <dbReference type="Proteomes" id="UP001358417"/>
    </source>
</evidence>
<proteinExistence type="predicted"/>
<feature type="compositionally biased region" description="Basic and acidic residues" evidence="2">
    <location>
        <begin position="133"/>
        <end position="152"/>
    </location>
</feature>
<evidence type="ECO:0000256" key="1">
    <source>
        <dbReference type="SAM" id="Coils"/>
    </source>
</evidence>
<feature type="compositionally biased region" description="Basic and acidic residues" evidence="2">
    <location>
        <begin position="442"/>
        <end position="454"/>
    </location>
</feature>
<feature type="region of interest" description="Disordered" evidence="2">
    <location>
        <begin position="301"/>
        <end position="343"/>
    </location>
</feature>
<feature type="region of interest" description="Disordered" evidence="2">
    <location>
        <begin position="485"/>
        <end position="536"/>
    </location>
</feature>
<evidence type="ECO:0000256" key="2">
    <source>
        <dbReference type="SAM" id="MobiDB-lite"/>
    </source>
</evidence>
<feature type="region of interest" description="Disordered" evidence="2">
    <location>
        <begin position="105"/>
        <end position="152"/>
    </location>
</feature>
<feature type="compositionally biased region" description="Polar residues" evidence="2">
    <location>
        <begin position="307"/>
        <end position="316"/>
    </location>
</feature>
<feature type="region of interest" description="Disordered" evidence="2">
    <location>
        <begin position="1"/>
        <end position="62"/>
    </location>
</feature>
<dbReference type="AlphaFoldDB" id="A0AAV9NMA0"/>